<dbReference type="SUPFAM" id="SSF46785">
    <property type="entry name" value="Winged helix' DNA-binding domain"/>
    <property type="match status" value="1"/>
</dbReference>
<evidence type="ECO:0000259" key="2">
    <source>
        <dbReference type="Pfam" id="PF01978"/>
    </source>
</evidence>
<dbReference type="InterPro" id="IPR036388">
    <property type="entry name" value="WH-like_DNA-bd_sf"/>
</dbReference>
<accession>A0A7J3I6N9</accession>
<feature type="transmembrane region" description="Helical" evidence="1">
    <location>
        <begin position="113"/>
        <end position="131"/>
    </location>
</feature>
<dbReference type="Gene3D" id="1.10.10.10">
    <property type="entry name" value="Winged helix-like DNA-binding domain superfamily/Winged helix DNA-binding domain"/>
    <property type="match status" value="1"/>
</dbReference>
<evidence type="ECO:0000256" key="1">
    <source>
        <dbReference type="SAM" id="Phobius"/>
    </source>
</evidence>
<name>A0A7J3I6N9_9CREN</name>
<comment type="caution">
    <text evidence="3">The sequence shown here is derived from an EMBL/GenBank/DDBJ whole genome shotgun (WGS) entry which is preliminary data.</text>
</comment>
<reference evidence="3" key="1">
    <citation type="journal article" date="2020" name="mSystems">
        <title>Genome- and Community-Level Interaction Insights into Carbon Utilization and Element Cycling Functions of Hydrothermarchaeota in Hydrothermal Sediment.</title>
        <authorList>
            <person name="Zhou Z."/>
            <person name="Liu Y."/>
            <person name="Xu W."/>
            <person name="Pan J."/>
            <person name="Luo Z.H."/>
            <person name="Li M."/>
        </authorList>
    </citation>
    <scope>NUCLEOTIDE SEQUENCE [LARGE SCALE GENOMIC DNA]</scope>
    <source>
        <strain evidence="3">SpSt-618</strain>
        <strain evidence="4">SpSt-657</strain>
    </source>
</reference>
<dbReference type="Pfam" id="PF01978">
    <property type="entry name" value="TrmB"/>
    <property type="match status" value="1"/>
</dbReference>
<sequence>MADPLEELSDIAAKIYIHLLVSREPKGVREISRELGIPVSTVHYNIKRLEEKGLVKRDNGGYAIAVVIPLSGFVVLGKKLIHKFLLYSIFFLGILIGEIIRVALFNIGLENSILTIIVSFTGFGLFLYEALKVYGRIMATSSQYG</sequence>
<dbReference type="AlphaFoldDB" id="A0A7J3I6N9"/>
<keyword evidence="1" id="KW-0812">Transmembrane</keyword>
<dbReference type="InterPro" id="IPR002831">
    <property type="entry name" value="Tscrpt_reg_TrmB_N"/>
</dbReference>
<keyword evidence="1" id="KW-0472">Membrane</keyword>
<protein>
    <submittedName>
        <fullName evidence="3">Winged helix-turn-helix transcriptional regulator</fullName>
    </submittedName>
</protein>
<dbReference type="EMBL" id="DTAI01000066">
    <property type="protein sequence ID" value="HGN36342.1"/>
    <property type="molecule type" value="Genomic_DNA"/>
</dbReference>
<gene>
    <name evidence="3" type="ORF">ENT87_02155</name>
    <name evidence="4" type="ORF">ENU30_05380</name>
</gene>
<feature type="domain" description="Transcription regulator TrmB N-terminal" evidence="2">
    <location>
        <begin position="8"/>
        <end position="69"/>
    </location>
</feature>
<dbReference type="EMBL" id="DTBZ01000100">
    <property type="protein sequence ID" value="HGQ18386.1"/>
    <property type="molecule type" value="Genomic_DNA"/>
</dbReference>
<evidence type="ECO:0000313" key="3">
    <source>
        <dbReference type="EMBL" id="HGN36342.1"/>
    </source>
</evidence>
<dbReference type="CDD" id="cd00090">
    <property type="entry name" value="HTH_ARSR"/>
    <property type="match status" value="1"/>
</dbReference>
<feature type="transmembrane region" description="Helical" evidence="1">
    <location>
        <begin position="60"/>
        <end position="77"/>
    </location>
</feature>
<dbReference type="InterPro" id="IPR011991">
    <property type="entry name" value="ArsR-like_HTH"/>
</dbReference>
<organism evidence="3">
    <name type="scientific">Ignisphaera aggregans</name>
    <dbReference type="NCBI Taxonomy" id="334771"/>
    <lineage>
        <taxon>Archaea</taxon>
        <taxon>Thermoproteota</taxon>
        <taxon>Thermoprotei</taxon>
        <taxon>Desulfurococcales</taxon>
        <taxon>Desulfurococcaceae</taxon>
        <taxon>Ignisphaera</taxon>
    </lineage>
</organism>
<dbReference type="InterPro" id="IPR036390">
    <property type="entry name" value="WH_DNA-bd_sf"/>
</dbReference>
<proteinExistence type="predicted"/>
<keyword evidence="1" id="KW-1133">Transmembrane helix</keyword>
<feature type="transmembrane region" description="Helical" evidence="1">
    <location>
        <begin position="84"/>
        <end position="107"/>
    </location>
</feature>
<evidence type="ECO:0000313" key="4">
    <source>
        <dbReference type="EMBL" id="HGQ18386.1"/>
    </source>
</evidence>